<protein>
    <recommendedName>
        <fullName evidence="4">Secreted protein</fullName>
    </recommendedName>
</protein>
<dbReference type="RefSeq" id="WP_379578324.1">
    <property type="nucleotide sequence ID" value="NZ_JBHUFV010000056.1"/>
</dbReference>
<feature type="chain" id="PRO_5045222193" description="Secreted protein" evidence="1">
    <location>
        <begin position="19"/>
        <end position="217"/>
    </location>
</feature>
<evidence type="ECO:0000313" key="2">
    <source>
        <dbReference type="EMBL" id="MFD1937286.1"/>
    </source>
</evidence>
<proteinExistence type="predicted"/>
<accession>A0ABW4T917</accession>
<comment type="caution">
    <text evidence="2">The sequence shown here is derived from an EMBL/GenBank/DDBJ whole genome shotgun (WGS) entry which is preliminary data.</text>
</comment>
<keyword evidence="1" id="KW-0732">Signal</keyword>
<gene>
    <name evidence="2" type="ORF">ACFSKW_38035</name>
</gene>
<evidence type="ECO:0000256" key="1">
    <source>
        <dbReference type="SAM" id="SignalP"/>
    </source>
</evidence>
<dbReference type="Proteomes" id="UP001597368">
    <property type="component" value="Unassembled WGS sequence"/>
</dbReference>
<organism evidence="2 3">
    <name type="scientific">Nonomuraea mangrovi</name>
    <dbReference type="NCBI Taxonomy" id="2316207"/>
    <lineage>
        <taxon>Bacteria</taxon>
        <taxon>Bacillati</taxon>
        <taxon>Actinomycetota</taxon>
        <taxon>Actinomycetes</taxon>
        <taxon>Streptosporangiales</taxon>
        <taxon>Streptosporangiaceae</taxon>
        <taxon>Nonomuraea</taxon>
    </lineage>
</organism>
<dbReference type="EMBL" id="JBHUFV010000056">
    <property type="protein sequence ID" value="MFD1937286.1"/>
    <property type="molecule type" value="Genomic_DNA"/>
</dbReference>
<name>A0ABW4T917_9ACTN</name>
<feature type="signal peptide" evidence="1">
    <location>
        <begin position="1"/>
        <end position="18"/>
    </location>
</feature>
<reference evidence="3" key="1">
    <citation type="journal article" date="2019" name="Int. J. Syst. Evol. Microbiol.">
        <title>The Global Catalogue of Microorganisms (GCM) 10K type strain sequencing project: providing services to taxonomists for standard genome sequencing and annotation.</title>
        <authorList>
            <consortium name="The Broad Institute Genomics Platform"/>
            <consortium name="The Broad Institute Genome Sequencing Center for Infectious Disease"/>
            <person name="Wu L."/>
            <person name="Ma J."/>
        </authorList>
    </citation>
    <scope>NUCLEOTIDE SEQUENCE [LARGE SCALE GENOMIC DNA]</scope>
    <source>
        <strain evidence="3">ICMP 6774ER</strain>
    </source>
</reference>
<sequence>MKLIMRAALAAMACGLLATCLVGCGERRPYAESAATEESARLRRLLREQPALPDGFSPKAHDAWRSPFPKGDLSCMAAFQTASGRPPVRSLEAHAAASYQGDVLGELAAVGVAVYGAAQAGWHLGELGRAMDRCPVIEAGAPGRATRLRLSPLVLPELGGDVVSRQLRGRLNGYPYALDVVFVREGDRLLSVVHTGLGTVDVHQTEELAKAFVELAR</sequence>
<evidence type="ECO:0000313" key="3">
    <source>
        <dbReference type="Proteomes" id="UP001597368"/>
    </source>
</evidence>
<keyword evidence="3" id="KW-1185">Reference proteome</keyword>
<evidence type="ECO:0008006" key="4">
    <source>
        <dbReference type="Google" id="ProtNLM"/>
    </source>
</evidence>